<proteinExistence type="predicted"/>
<dbReference type="OrthoDB" id="6369810at2759"/>
<evidence type="ECO:0000313" key="3">
    <source>
        <dbReference type="Proteomes" id="UP000727407"/>
    </source>
</evidence>
<evidence type="ECO:0000259" key="1">
    <source>
        <dbReference type="PROSITE" id="PS50041"/>
    </source>
</evidence>
<dbReference type="InterPro" id="IPR001304">
    <property type="entry name" value="C-type_lectin-like"/>
</dbReference>
<dbReference type="EMBL" id="QNUK01000043">
    <property type="protein sequence ID" value="KAF5905522.1"/>
    <property type="molecule type" value="Genomic_DNA"/>
</dbReference>
<sequence>TVPITMSNVTHTYHLIMTPMTWSAAQDYCRKTYNDLAIVESSNDQLSIAAEALKYSMTSPGWIGLYNNVDSWRWSINNVPLKVTAVTNWAPSEPSNSGACGTIDPSGYWSAKPCSSLSTFVCYD</sequence>
<dbReference type="SUPFAM" id="SSF56436">
    <property type="entry name" value="C-type lectin-like"/>
    <property type="match status" value="1"/>
</dbReference>
<feature type="non-terminal residue" evidence="2">
    <location>
        <position position="124"/>
    </location>
</feature>
<gene>
    <name evidence="2" type="ORF">DAT39_004721</name>
</gene>
<feature type="non-terminal residue" evidence="2">
    <location>
        <position position="1"/>
    </location>
</feature>
<dbReference type="Pfam" id="PF00059">
    <property type="entry name" value="Lectin_C"/>
    <property type="match status" value="1"/>
</dbReference>
<comment type="caution">
    <text evidence="2">The sequence shown here is derived from an EMBL/GenBank/DDBJ whole genome shotgun (WGS) entry which is preliminary data.</text>
</comment>
<feature type="domain" description="C-type lectin" evidence="1">
    <location>
        <begin position="8"/>
        <end position="123"/>
    </location>
</feature>
<protein>
    <submittedName>
        <fullName evidence="2">Macrophage mannose receptor 1-like isoform X6</fullName>
    </submittedName>
</protein>
<organism evidence="2 3">
    <name type="scientific">Clarias magur</name>
    <name type="common">Asian catfish</name>
    <name type="synonym">Macropteronotus magur</name>
    <dbReference type="NCBI Taxonomy" id="1594786"/>
    <lineage>
        <taxon>Eukaryota</taxon>
        <taxon>Metazoa</taxon>
        <taxon>Chordata</taxon>
        <taxon>Craniata</taxon>
        <taxon>Vertebrata</taxon>
        <taxon>Euteleostomi</taxon>
        <taxon>Actinopterygii</taxon>
        <taxon>Neopterygii</taxon>
        <taxon>Teleostei</taxon>
        <taxon>Ostariophysi</taxon>
        <taxon>Siluriformes</taxon>
        <taxon>Clariidae</taxon>
        <taxon>Clarias</taxon>
    </lineage>
</organism>
<keyword evidence="2" id="KW-0675">Receptor</keyword>
<dbReference type="Proteomes" id="UP000727407">
    <property type="component" value="Unassembled WGS sequence"/>
</dbReference>
<dbReference type="PANTHER" id="PTHR45784:SF3">
    <property type="entry name" value="C-TYPE LECTIN DOMAIN FAMILY 4 MEMBER K-LIKE-RELATED"/>
    <property type="match status" value="1"/>
</dbReference>
<dbReference type="PANTHER" id="PTHR45784">
    <property type="entry name" value="C-TYPE LECTIN DOMAIN FAMILY 20 MEMBER A-RELATED"/>
    <property type="match status" value="1"/>
</dbReference>
<dbReference type="Gene3D" id="3.10.100.10">
    <property type="entry name" value="Mannose-Binding Protein A, subunit A"/>
    <property type="match status" value="1"/>
</dbReference>
<accession>A0A8J4X662</accession>
<evidence type="ECO:0000313" key="2">
    <source>
        <dbReference type="EMBL" id="KAF5905522.1"/>
    </source>
</evidence>
<dbReference type="InterPro" id="IPR016186">
    <property type="entry name" value="C-type_lectin-like/link_sf"/>
</dbReference>
<reference evidence="2" key="1">
    <citation type="submission" date="2020-07" db="EMBL/GenBank/DDBJ databases">
        <title>Clarias magur genome sequencing, assembly and annotation.</title>
        <authorList>
            <person name="Kushwaha B."/>
            <person name="Kumar R."/>
            <person name="Das P."/>
            <person name="Joshi C.G."/>
            <person name="Kumar D."/>
            <person name="Nagpure N.S."/>
            <person name="Pandey M."/>
            <person name="Agarwal S."/>
            <person name="Srivastava S."/>
            <person name="Singh M."/>
            <person name="Sahoo L."/>
            <person name="Jayasankar P."/>
            <person name="Meher P.K."/>
            <person name="Koringa P.G."/>
            <person name="Iquebal M.A."/>
            <person name="Das S.P."/>
            <person name="Bit A."/>
            <person name="Patnaik S."/>
            <person name="Patel N."/>
            <person name="Shah T.M."/>
            <person name="Hinsu A."/>
            <person name="Jena J.K."/>
        </authorList>
    </citation>
    <scope>NUCLEOTIDE SEQUENCE</scope>
    <source>
        <strain evidence="2">CIFAMagur01</strain>
        <tissue evidence="2">Testis</tissue>
    </source>
</reference>
<dbReference type="InterPro" id="IPR016187">
    <property type="entry name" value="CTDL_fold"/>
</dbReference>
<name>A0A8J4X662_CLAMG</name>
<dbReference type="PROSITE" id="PS50041">
    <property type="entry name" value="C_TYPE_LECTIN_2"/>
    <property type="match status" value="1"/>
</dbReference>
<dbReference type="SMART" id="SM00034">
    <property type="entry name" value="CLECT"/>
    <property type="match status" value="1"/>
</dbReference>
<dbReference type="AlphaFoldDB" id="A0A8J4X662"/>
<keyword evidence="3" id="KW-1185">Reference proteome</keyword>